<evidence type="ECO:0000313" key="5">
    <source>
        <dbReference type="Proteomes" id="UP000187203"/>
    </source>
</evidence>
<organism evidence="4 5">
    <name type="scientific">Corchorus olitorius</name>
    <dbReference type="NCBI Taxonomy" id="93759"/>
    <lineage>
        <taxon>Eukaryota</taxon>
        <taxon>Viridiplantae</taxon>
        <taxon>Streptophyta</taxon>
        <taxon>Embryophyta</taxon>
        <taxon>Tracheophyta</taxon>
        <taxon>Spermatophyta</taxon>
        <taxon>Magnoliopsida</taxon>
        <taxon>eudicotyledons</taxon>
        <taxon>Gunneridae</taxon>
        <taxon>Pentapetalae</taxon>
        <taxon>rosids</taxon>
        <taxon>malvids</taxon>
        <taxon>Malvales</taxon>
        <taxon>Malvaceae</taxon>
        <taxon>Grewioideae</taxon>
        <taxon>Apeibeae</taxon>
        <taxon>Corchorus</taxon>
    </lineage>
</organism>
<dbReference type="InterPro" id="IPR058594">
    <property type="entry name" value="PB1-like_dom_pln"/>
</dbReference>
<dbReference type="OrthoDB" id="1918246at2759"/>
<evidence type="ECO:0000256" key="1">
    <source>
        <dbReference type="SAM" id="MobiDB-lite"/>
    </source>
</evidence>
<feature type="compositionally biased region" description="Acidic residues" evidence="1">
    <location>
        <begin position="210"/>
        <end position="261"/>
    </location>
</feature>
<sequence length="690" mass="78290">MDGFDWNFDLDLDLPVEYEAPGELELVFFHGGRFVTEGIVKKYVDGTRDAIRIHDTDKLCMWGLLGTATCYGHKMKKIKDLWWCEPGVALAVGLKVLEDDNHVQEMSTILMEKKSIDIYVEHAARGAASVRTRNVPIPLVLANLDESFNMGKDSDDEVVEVEVVKNVSRNVEEPVAKQDGGGLVEVNVAGNVGEGIEKPVPFDVAQLNDESSEDDGDGEDDTGYGEDKDSEDSEGSEDIDPEEEEEDAVDEVEFDSDDGNEELQKSKVARKKFKVEKARLKRQKQQLDEMDLDSIRVPDSGRIKLRPKSSTKDVPQKKKSAGRGPRTYSSTAILPDLPTTTTLQNKEEVYHDSNCPGDFIATDSSDSDADDAQRVQSSGLHFNPNEGNTRLFKDQIFKDLDQFKSALLSYSLERVKAFKYKKNDAKRVRAKCVANGCGWEILCSKHGNDNTFRVKTYHSKHTCLDAKVNKRFTAKLLSEKLKDDIWKMPFLRGTHIRALVMKKFGLYIDFCKARRAKAIVIKQMHMQYLDEFKQLRAYGAELMETNENSTVSIEGLLKAIADNLPSVEQRMCARHIYARFGKRYPDESLKLQFWLLARATNPKQFKTYLDEFKSMNAEAHDFLLANWDPRNWSLAFANDLSKCDVVHNNMCETFNGVILEARQKPIISMLEEIRVYVLRRLVKNRTAAQS</sequence>
<keyword evidence="5" id="KW-1185">Reference proteome</keyword>
<feature type="domain" description="Transposase MuDR plant" evidence="2">
    <location>
        <begin position="395"/>
        <end position="454"/>
    </location>
</feature>
<protein>
    <submittedName>
        <fullName evidence="4">Transposase, MuDR, plant</fullName>
    </submittedName>
</protein>
<feature type="region of interest" description="Disordered" evidence="1">
    <location>
        <begin position="291"/>
        <end position="333"/>
    </location>
</feature>
<feature type="compositionally biased region" description="Basic and acidic residues" evidence="1">
    <location>
        <begin position="293"/>
        <end position="302"/>
    </location>
</feature>
<feature type="region of interest" description="Disordered" evidence="1">
    <location>
        <begin position="207"/>
        <end position="265"/>
    </location>
</feature>
<dbReference type="Pfam" id="PF03108">
    <property type="entry name" value="DBD_Tnp_Mut"/>
    <property type="match status" value="1"/>
</dbReference>
<evidence type="ECO:0000313" key="4">
    <source>
        <dbReference type="EMBL" id="OMO89723.1"/>
    </source>
</evidence>
<evidence type="ECO:0000259" key="3">
    <source>
        <dbReference type="Pfam" id="PF26130"/>
    </source>
</evidence>
<dbReference type="Proteomes" id="UP000187203">
    <property type="component" value="Unassembled WGS sequence"/>
</dbReference>
<name>A0A1R3J4H1_9ROSI</name>
<feature type="domain" description="PB1-like" evidence="3">
    <location>
        <begin position="24"/>
        <end position="122"/>
    </location>
</feature>
<evidence type="ECO:0000259" key="2">
    <source>
        <dbReference type="Pfam" id="PF03108"/>
    </source>
</evidence>
<dbReference type="Pfam" id="PF26130">
    <property type="entry name" value="PB1-like"/>
    <property type="match status" value="1"/>
</dbReference>
<dbReference type="PANTHER" id="PTHR31973:SF197">
    <property type="entry name" value="SWIM-TYPE DOMAIN-CONTAINING PROTEIN"/>
    <property type="match status" value="1"/>
</dbReference>
<dbReference type="PANTHER" id="PTHR31973">
    <property type="entry name" value="POLYPROTEIN, PUTATIVE-RELATED"/>
    <property type="match status" value="1"/>
</dbReference>
<accession>A0A1R3J4H1</accession>
<dbReference type="AlphaFoldDB" id="A0A1R3J4H1"/>
<comment type="caution">
    <text evidence="4">The sequence shown here is derived from an EMBL/GenBank/DDBJ whole genome shotgun (WGS) entry which is preliminary data.</text>
</comment>
<reference evidence="5" key="1">
    <citation type="submission" date="2013-09" db="EMBL/GenBank/DDBJ databases">
        <title>Corchorus olitorius genome sequencing.</title>
        <authorList>
            <person name="Alam M."/>
            <person name="Haque M.S."/>
            <person name="Islam M.S."/>
            <person name="Emdad E.M."/>
            <person name="Islam M.M."/>
            <person name="Ahmed B."/>
            <person name="Halim A."/>
            <person name="Hossen Q.M.M."/>
            <person name="Hossain M.Z."/>
            <person name="Ahmed R."/>
            <person name="Khan M.M."/>
            <person name="Islam R."/>
            <person name="Rashid M.M."/>
            <person name="Khan S.A."/>
            <person name="Rahman M.S."/>
            <person name="Alam M."/>
            <person name="Yahiya A.S."/>
            <person name="Khan M.S."/>
            <person name="Azam M.S."/>
            <person name="Haque T."/>
            <person name="Lashkar M.Z.H."/>
            <person name="Akhand A.I."/>
            <person name="Morshed G."/>
            <person name="Roy S."/>
            <person name="Uddin K.S."/>
            <person name="Rabeya T."/>
            <person name="Hossain A.S."/>
            <person name="Chowdhury A."/>
            <person name="Snigdha A.R."/>
            <person name="Mortoza M.S."/>
            <person name="Matin S.A."/>
            <person name="Hoque S.M.E."/>
            <person name="Islam M.K."/>
            <person name="Roy D.K."/>
            <person name="Haider R."/>
            <person name="Moosa M.M."/>
            <person name="Elias S.M."/>
            <person name="Hasan A.M."/>
            <person name="Jahan S."/>
            <person name="Shafiuddin M."/>
            <person name="Mahmood N."/>
            <person name="Shommy N.S."/>
        </authorList>
    </citation>
    <scope>NUCLEOTIDE SEQUENCE [LARGE SCALE GENOMIC DNA]</scope>
    <source>
        <strain evidence="5">cv. O-4</strain>
    </source>
</reference>
<dbReference type="EMBL" id="AWUE01016696">
    <property type="protein sequence ID" value="OMO89723.1"/>
    <property type="molecule type" value="Genomic_DNA"/>
</dbReference>
<proteinExistence type="predicted"/>
<dbReference type="InterPro" id="IPR004332">
    <property type="entry name" value="Transposase_MuDR"/>
</dbReference>
<gene>
    <name evidence="4" type="ORF">COLO4_19621</name>
</gene>